<keyword evidence="11" id="KW-0496">Mitochondrion</keyword>
<dbReference type="Gene3D" id="1.10.287.1150">
    <property type="entry name" value="TPP helical domain"/>
    <property type="match status" value="2"/>
</dbReference>
<keyword evidence="8" id="KW-0809">Transit peptide</keyword>
<dbReference type="EMBL" id="CAKASE010000045">
    <property type="protein sequence ID" value="CAG9560269.1"/>
    <property type="molecule type" value="Genomic_DNA"/>
</dbReference>
<dbReference type="Pfam" id="PF16078">
    <property type="entry name" value="2-oxogl_dehyd_N"/>
    <property type="match status" value="1"/>
</dbReference>
<dbReference type="CDD" id="cd02016">
    <property type="entry name" value="TPP_E1_OGDC_like"/>
    <property type="match status" value="1"/>
</dbReference>
<dbReference type="InterPro" id="IPR005475">
    <property type="entry name" value="Transketolase-like_Pyr-bd"/>
</dbReference>
<evidence type="ECO:0000313" key="19">
    <source>
        <dbReference type="EMBL" id="CAG9560269.1"/>
    </source>
</evidence>
<dbReference type="InterPro" id="IPR029061">
    <property type="entry name" value="THDP-binding"/>
</dbReference>
<keyword evidence="20" id="KW-1185">Reference proteome</keyword>
<dbReference type="Gene3D" id="3.40.50.12470">
    <property type="match status" value="1"/>
</dbReference>
<dbReference type="InterPro" id="IPR042179">
    <property type="entry name" value="KGD_C_sf"/>
</dbReference>
<evidence type="ECO:0000256" key="14">
    <source>
        <dbReference type="ARBA" id="ARBA00037426"/>
    </source>
</evidence>
<keyword evidence="10" id="KW-0786">Thiamine pyrophosphate</keyword>
<feature type="region of interest" description="Disordered" evidence="17">
    <location>
        <begin position="1055"/>
        <end position="1090"/>
    </location>
</feature>
<evidence type="ECO:0000256" key="5">
    <source>
        <dbReference type="ARBA" id="ARBA00012280"/>
    </source>
</evidence>
<evidence type="ECO:0000256" key="12">
    <source>
        <dbReference type="ARBA" id="ARBA00023152"/>
    </source>
</evidence>
<dbReference type="FunFam" id="3.40.50.970:FF:000002">
    <property type="entry name" value="2-oxoglutarate dehydrogenase, E1 component"/>
    <property type="match status" value="1"/>
</dbReference>
<evidence type="ECO:0000259" key="18">
    <source>
        <dbReference type="SMART" id="SM00861"/>
    </source>
</evidence>
<dbReference type="Proteomes" id="UP000789524">
    <property type="component" value="Unassembled WGS sequence"/>
</dbReference>
<dbReference type="Pfam" id="PF00676">
    <property type="entry name" value="E1_dh"/>
    <property type="match status" value="1"/>
</dbReference>
<dbReference type="SUPFAM" id="SSF52518">
    <property type="entry name" value="Thiamin diphosphate-binding fold (THDP-binding)"/>
    <property type="match status" value="2"/>
</dbReference>
<keyword evidence="7" id="KW-0460">Magnesium</keyword>
<organism evidence="19 20">
    <name type="scientific">Danaus chrysippus</name>
    <name type="common">African queen</name>
    <dbReference type="NCBI Taxonomy" id="151541"/>
    <lineage>
        <taxon>Eukaryota</taxon>
        <taxon>Metazoa</taxon>
        <taxon>Ecdysozoa</taxon>
        <taxon>Arthropoda</taxon>
        <taxon>Hexapoda</taxon>
        <taxon>Insecta</taxon>
        <taxon>Pterygota</taxon>
        <taxon>Neoptera</taxon>
        <taxon>Endopterygota</taxon>
        <taxon>Lepidoptera</taxon>
        <taxon>Glossata</taxon>
        <taxon>Ditrysia</taxon>
        <taxon>Papilionoidea</taxon>
        <taxon>Nymphalidae</taxon>
        <taxon>Danainae</taxon>
        <taxon>Danaini</taxon>
        <taxon>Danaina</taxon>
        <taxon>Danaus</taxon>
        <taxon>Anosia</taxon>
    </lineage>
</organism>
<dbReference type="InterPro" id="IPR031717">
    <property type="entry name" value="ODO-1/KGD_C"/>
</dbReference>
<keyword evidence="12" id="KW-0324">Glycolysis</keyword>
<evidence type="ECO:0000256" key="8">
    <source>
        <dbReference type="ARBA" id="ARBA00022946"/>
    </source>
</evidence>
<keyword evidence="9" id="KW-0560">Oxidoreductase</keyword>
<comment type="subcellular location">
    <subcellularLocation>
        <location evidence="3">Mitochondrion</location>
    </subcellularLocation>
</comment>
<evidence type="ECO:0000256" key="13">
    <source>
        <dbReference type="ARBA" id="ARBA00030680"/>
    </source>
</evidence>
<proteinExistence type="inferred from homology"/>
<evidence type="ECO:0000256" key="16">
    <source>
        <dbReference type="ARBA" id="ARBA00042984"/>
    </source>
</evidence>
<dbReference type="Gene3D" id="3.40.50.970">
    <property type="match status" value="1"/>
</dbReference>
<dbReference type="PIRSF" id="PIRSF000157">
    <property type="entry name" value="Oxoglu_dh_E1"/>
    <property type="match status" value="1"/>
</dbReference>
<keyword evidence="6" id="KW-0479">Metal-binding</keyword>
<dbReference type="OrthoDB" id="413077at2759"/>
<dbReference type="AlphaFoldDB" id="A0A8J2QD73"/>
<feature type="compositionally biased region" description="Polar residues" evidence="17">
    <location>
        <begin position="1060"/>
        <end position="1076"/>
    </location>
</feature>
<sequence>MHRAKLVLQATGKIGNSERFASWLLNKPQTAAVMVNNQRLKSSTAAEPFLNGSSSAYVETMYNAWLSDPNSVHASWDAFFRNATNGAQPGVAYTSPPNLAPYSKNEVPLTSLVPAAGMPSISAGSPINEKIIDDHLAVQAIIRSYQSRGHLVARLDPLGISTGDPVSSGDWHGGLRAFASEAVIRQHVRFGMDCAIYGSVLIRGHHIAKLDPLGIPNNKLEGRNPREVIHSSYRFDEADMDRVFKLPSTTFIGEKEKALPLREILNRLEQAYCNNIGIEFMFINSLEQCNWIRQRMEPPNVTKMSNDQKRLILARLTRSTGFENFLAKKWSSEKRFGLEGCEILIPAMKQVIDTSTRLGVESIIMGMPHRGRLNVLANVCRKPLHQLFTQFAGLEAEDDGSGDVKYHLGTYIERLNRVTNKNIRLAVCANPSHLEAVDPVVQGKTRAEQFYRGDNEGKKVMSILLHGDAAFVGQGVVFETMHLSDLPAYTTHGTIHIVVNNQIGFTTDPRHSRSSAYCTDVARVVNAPIFHVNSDNPEAVMHVCNVAAEWRATFHKDVVIDIVSYRRNGHNEVDEPMFTQPLMYQKIRKTKPVLEKYADQLIVEGVVTAEEVKDVKDKYEKICEDAYNQAKQETHIKYKDWLDSPWSGFFEGKDPLKMSPTGVVEETLVHIGKRFSSPPPNAAEFEIHKGLLRILKARMEMVENRTVDWALAEAMAFGSLLKEGIHVRLSGEDVERGTFSHRHHVLHHQKVDKATYCPLAHLYPDQAPYTVCNSSLSEYGVLGFEVGYSVTNPNALVLWEAQFGDFNNVAQCIIDQFISSGQAKWVRQSGIVLLQPHGMEGMGPEHSSARLERFLQMSADDPDYMPPESPDYEVRQLHDCNWIVANCSTPASLFHILRRQIALPFRKPLILMTPKSLLRHPECKSSFDDMVDGTTFKRLIPEEGPASENPSNVRKLAFCSGRVYYDLLKQRRDRGLEKDIAIARLEQISPFPYDLIKAEIAKYPNAQLVWSQEEHKNMGSWSYIEPRFRTLLHNQKQIWPKSNSRGGWFSQLFGKPEPAQTDTQTETVPRTISYNGRATAASPATGSKAAHNKELRNLLEEFCVL</sequence>
<evidence type="ECO:0000256" key="1">
    <source>
        <dbReference type="ARBA" id="ARBA00001946"/>
    </source>
</evidence>
<comment type="similarity">
    <text evidence="4">Belongs to the alpha-ketoglutarate dehydrogenase family.</text>
</comment>
<evidence type="ECO:0000256" key="6">
    <source>
        <dbReference type="ARBA" id="ARBA00022723"/>
    </source>
</evidence>
<comment type="cofactor">
    <cofactor evidence="2">
        <name>thiamine diphosphate</name>
        <dbReference type="ChEBI" id="CHEBI:58937"/>
    </cofactor>
</comment>
<comment type="function">
    <text evidence="14">The 2-oxoglutarate dehydrogenase complex catalyzes the overall conversion of 2-oxoglutarate to succinyl-CoA and CO(2). It contains multiple copies of three enzymatic components: 2-oxoglutarate dehydrogenase (E1), dihydrolipoamide succinyltransferase (E2) and lipoamide dehydrogenase (E3).</text>
</comment>
<evidence type="ECO:0000256" key="15">
    <source>
        <dbReference type="ARBA" id="ARBA00040267"/>
    </source>
</evidence>
<dbReference type="Pfam" id="PF02779">
    <property type="entry name" value="Transket_pyr"/>
    <property type="match status" value="1"/>
</dbReference>
<comment type="cofactor">
    <cofactor evidence="1">
        <name>Mg(2+)</name>
        <dbReference type="ChEBI" id="CHEBI:18420"/>
    </cofactor>
</comment>
<dbReference type="GO" id="GO:0006096">
    <property type="term" value="P:glycolytic process"/>
    <property type="evidence" value="ECO:0007669"/>
    <property type="project" value="UniProtKB-KW"/>
</dbReference>
<dbReference type="NCBIfam" id="NF006914">
    <property type="entry name" value="PRK09404.1"/>
    <property type="match status" value="1"/>
</dbReference>
<dbReference type="SMART" id="SM00861">
    <property type="entry name" value="Transket_pyr"/>
    <property type="match status" value="1"/>
</dbReference>
<evidence type="ECO:0000256" key="4">
    <source>
        <dbReference type="ARBA" id="ARBA00006936"/>
    </source>
</evidence>
<evidence type="ECO:0000256" key="10">
    <source>
        <dbReference type="ARBA" id="ARBA00023052"/>
    </source>
</evidence>
<dbReference type="GO" id="GO:0006099">
    <property type="term" value="P:tricarboxylic acid cycle"/>
    <property type="evidence" value="ECO:0007669"/>
    <property type="project" value="TreeGrafter"/>
</dbReference>
<evidence type="ECO:0000256" key="7">
    <source>
        <dbReference type="ARBA" id="ARBA00022842"/>
    </source>
</evidence>
<evidence type="ECO:0000256" key="2">
    <source>
        <dbReference type="ARBA" id="ARBA00001964"/>
    </source>
</evidence>
<dbReference type="GO" id="GO:0005739">
    <property type="term" value="C:mitochondrion"/>
    <property type="evidence" value="ECO:0007669"/>
    <property type="project" value="UniProtKB-SubCell"/>
</dbReference>
<dbReference type="PANTHER" id="PTHR23152:SF4">
    <property type="entry name" value="2-OXOADIPATE DEHYDROGENASE COMPLEX COMPONENT E1"/>
    <property type="match status" value="1"/>
</dbReference>
<dbReference type="GO" id="GO:0004591">
    <property type="term" value="F:oxoglutarate dehydrogenase (succinyl-transferring) activity"/>
    <property type="evidence" value="ECO:0007669"/>
    <property type="project" value="UniProtKB-EC"/>
</dbReference>
<dbReference type="InterPro" id="IPR001017">
    <property type="entry name" value="DH_E1"/>
</dbReference>
<dbReference type="GO" id="GO:0046872">
    <property type="term" value="F:metal ion binding"/>
    <property type="evidence" value="ECO:0007669"/>
    <property type="project" value="UniProtKB-KW"/>
</dbReference>
<dbReference type="NCBIfam" id="NF008907">
    <property type="entry name" value="PRK12270.1"/>
    <property type="match status" value="1"/>
</dbReference>
<dbReference type="EC" id="1.2.4.2" evidence="5"/>
<evidence type="ECO:0000256" key="17">
    <source>
        <dbReference type="SAM" id="MobiDB-lite"/>
    </source>
</evidence>
<feature type="domain" description="Transketolase-like pyrimidine-binding" evidence="18">
    <location>
        <begin position="707"/>
        <end position="920"/>
    </location>
</feature>
<evidence type="ECO:0000256" key="3">
    <source>
        <dbReference type="ARBA" id="ARBA00004173"/>
    </source>
</evidence>
<dbReference type="NCBIfam" id="TIGR00239">
    <property type="entry name" value="2oxo_dh_E1"/>
    <property type="match status" value="1"/>
</dbReference>
<dbReference type="InterPro" id="IPR032106">
    <property type="entry name" value="2-oxogl_dehyd_N"/>
</dbReference>
<gene>
    <name evidence="19" type="ORF">DCHRY22_LOCUS1964</name>
</gene>
<accession>A0A8J2QD73</accession>
<dbReference type="GO" id="GO:0030976">
    <property type="term" value="F:thiamine pyrophosphate binding"/>
    <property type="evidence" value="ECO:0007669"/>
    <property type="project" value="InterPro"/>
</dbReference>
<reference evidence="19" key="1">
    <citation type="submission" date="2021-09" db="EMBL/GenBank/DDBJ databases">
        <authorList>
            <person name="Martin H S."/>
        </authorList>
    </citation>
    <scope>NUCLEOTIDE SEQUENCE</scope>
</reference>
<evidence type="ECO:0000313" key="20">
    <source>
        <dbReference type="Proteomes" id="UP000789524"/>
    </source>
</evidence>
<evidence type="ECO:0000256" key="11">
    <source>
        <dbReference type="ARBA" id="ARBA00023128"/>
    </source>
</evidence>
<dbReference type="Gene3D" id="3.40.50.11610">
    <property type="entry name" value="Multifunctional 2-oxoglutarate metabolism enzyme, C-terminal domain"/>
    <property type="match status" value="1"/>
</dbReference>
<dbReference type="PANTHER" id="PTHR23152">
    <property type="entry name" value="2-OXOGLUTARATE DEHYDROGENASE"/>
    <property type="match status" value="1"/>
</dbReference>
<protein>
    <recommendedName>
        <fullName evidence="15">2-oxoglutarate dehydrogenase, mitochondrial</fullName>
        <ecNumber evidence="5">1.2.4.2</ecNumber>
    </recommendedName>
    <alternativeName>
        <fullName evidence="16">2-oxoglutarate dehydrogenase complex component E1</fullName>
    </alternativeName>
    <alternativeName>
        <fullName evidence="13">Alpha-ketoglutarate dehydrogenase</fullName>
    </alternativeName>
</protein>
<dbReference type="InterPro" id="IPR011603">
    <property type="entry name" value="2oxoglutarate_DH_E1"/>
</dbReference>
<dbReference type="Pfam" id="PF16870">
    <property type="entry name" value="OxoGdeHyase_C"/>
    <property type="match status" value="1"/>
</dbReference>
<evidence type="ECO:0000256" key="9">
    <source>
        <dbReference type="ARBA" id="ARBA00023002"/>
    </source>
</evidence>
<dbReference type="FunFam" id="3.40.50.12470:FF:000007">
    <property type="entry name" value="2-oxoglutarate dehydrogenase e1 mitochondrial"/>
    <property type="match status" value="1"/>
</dbReference>
<dbReference type="GO" id="GO:0045252">
    <property type="term" value="C:oxoglutarate dehydrogenase complex"/>
    <property type="evidence" value="ECO:0007669"/>
    <property type="project" value="TreeGrafter"/>
</dbReference>
<name>A0A8J2QD73_9NEOP</name>
<comment type="caution">
    <text evidence="19">The sequence shown here is derived from an EMBL/GenBank/DDBJ whole genome shotgun (WGS) entry which is preliminary data.</text>
</comment>